<evidence type="ECO:0000256" key="5">
    <source>
        <dbReference type="ARBA" id="ARBA00022840"/>
    </source>
</evidence>
<comment type="subunit">
    <text evidence="8">The complex is composed of two ATP-binding proteins (BtuD), two transmembrane proteins (BtuC) and a solute-binding protein (BtuF).</text>
</comment>
<dbReference type="Proteomes" id="UP000319828">
    <property type="component" value="Unassembled WGS sequence"/>
</dbReference>
<dbReference type="FunFam" id="3.40.50.300:FF:000462">
    <property type="entry name" value="Vitamin B12 import ATP-binding protein BtuD"/>
    <property type="match status" value="1"/>
</dbReference>
<dbReference type="EMBL" id="VMKJ01000038">
    <property type="protein sequence ID" value="TVO33594.1"/>
    <property type="molecule type" value="Genomic_DNA"/>
</dbReference>
<dbReference type="OrthoDB" id="5292475at2"/>
<evidence type="ECO:0000256" key="6">
    <source>
        <dbReference type="ARBA" id="ARBA00022967"/>
    </source>
</evidence>
<keyword evidence="4 8" id="KW-0547">Nucleotide-binding</keyword>
<evidence type="ECO:0000256" key="1">
    <source>
        <dbReference type="ARBA" id="ARBA00022448"/>
    </source>
</evidence>
<dbReference type="CDD" id="cd03214">
    <property type="entry name" value="ABC_Iron-Siderophores_B12_Hemin"/>
    <property type="match status" value="1"/>
</dbReference>
<comment type="catalytic activity">
    <reaction evidence="8">
        <text>an R-cob(III)alamin(out) + ATP + H2O = an R-cob(III)alamin(in) + ADP + phosphate + H(+)</text>
        <dbReference type="Rhea" id="RHEA:17873"/>
        <dbReference type="ChEBI" id="CHEBI:15377"/>
        <dbReference type="ChEBI" id="CHEBI:15378"/>
        <dbReference type="ChEBI" id="CHEBI:30616"/>
        <dbReference type="ChEBI" id="CHEBI:43474"/>
        <dbReference type="ChEBI" id="CHEBI:140785"/>
        <dbReference type="ChEBI" id="CHEBI:456216"/>
        <dbReference type="EC" id="7.6.2.8"/>
    </reaction>
</comment>
<dbReference type="PROSITE" id="PS50893">
    <property type="entry name" value="ABC_TRANSPORTER_2"/>
    <property type="match status" value="1"/>
</dbReference>
<reference evidence="10 11" key="1">
    <citation type="submission" date="2019-07" db="EMBL/GenBank/DDBJ databases">
        <title>The draft genome sequence of Vibrio algivorus M1486.</title>
        <authorList>
            <person name="Meng X."/>
        </authorList>
    </citation>
    <scope>NUCLEOTIDE SEQUENCE [LARGE SCALE GENOMIC DNA]</scope>
    <source>
        <strain evidence="10 11">M1486</strain>
    </source>
</reference>
<dbReference type="PANTHER" id="PTHR42734:SF18">
    <property type="entry name" value="VITAMIN B12 IMPORT ATP-BINDING PROTEIN BTUD"/>
    <property type="match status" value="1"/>
</dbReference>
<dbReference type="InterPro" id="IPR003439">
    <property type="entry name" value="ABC_transporter-like_ATP-bd"/>
</dbReference>
<keyword evidence="7 8" id="KW-0472">Membrane</keyword>
<dbReference type="Gene3D" id="3.40.50.300">
    <property type="entry name" value="P-loop containing nucleotide triphosphate hydrolases"/>
    <property type="match status" value="1"/>
</dbReference>
<keyword evidence="3" id="KW-0997">Cell inner membrane</keyword>
<evidence type="ECO:0000313" key="11">
    <source>
        <dbReference type="Proteomes" id="UP000319828"/>
    </source>
</evidence>
<dbReference type="GO" id="GO:0016887">
    <property type="term" value="F:ATP hydrolysis activity"/>
    <property type="evidence" value="ECO:0007669"/>
    <property type="project" value="InterPro"/>
</dbReference>
<accession>A0A557NYV6</accession>
<evidence type="ECO:0000256" key="3">
    <source>
        <dbReference type="ARBA" id="ARBA00022519"/>
    </source>
</evidence>
<dbReference type="SMART" id="SM00382">
    <property type="entry name" value="AAA"/>
    <property type="match status" value="1"/>
</dbReference>
<dbReference type="AlphaFoldDB" id="A0A557NYV6"/>
<evidence type="ECO:0000256" key="4">
    <source>
        <dbReference type="ARBA" id="ARBA00022741"/>
    </source>
</evidence>
<dbReference type="InterPro" id="IPR027417">
    <property type="entry name" value="P-loop_NTPase"/>
</dbReference>
<sequence length="249" mass="27387">MLDIKDLSVSKRLMPMSFQVNSGEIVHVIGPNGSGKSTLLEVLAGLLSHQGTVTFNGESIAQYDLKELAKIRAYLCQSDRPAFNMSVFQYLSLSISKDAHHDVVEKAVGEITTQLCITDKLGKSIHHLSGGEWQRVRLAGVCLQVWPTLNSDAKVLLLDEPAAPLDVGQESLLYQMIKVMASKGLTVVMANHDLNRTLRHSDKVLILKEGVLKAVGETKSLLTSQLMTEIFSTQVTRIEHDGQAHLLFD</sequence>
<comment type="function">
    <text evidence="8">Part of the ABC transporter complex BtuCDF involved in vitamin B12 import. Responsible for energy coupling to the transport system.</text>
</comment>
<evidence type="ECO:0000313" key="10">
    <source>
        <dbReference type="EMBL" id="TVO33594.1"/>
    </source>
</evidence>
<dbReference type="SUPFAM" id="SSF52540">
    <property type="entry name" value="P-loop containing nucleoside triphosphate hydrolases"/>
    <property type="match status" value="1"/>
</dbReference>
<feature type="binding site" evidence="8">
    <location>
        <begin position="30"/>
        <end position="37"/>
    </location>
    <ligand>
        <name>ATP</name>
        <dbReference type="ChEBI" id="CHEBI:30616"/>
    </ligand>
</feature>
<dbReference type="PANTHER" id="PTHR42734">
    <property type="entry name" value="METAL TRANSPORT SYSTEM ATP-BINDING PROTEIN TM_0124-RELATED"/>
    <property type="match status" value="1"/>
</dbReference>
<comment type="subcellular location">
    <subcellularLocation>
        <location evidence="8">Cell membrane</location>
        <topology evidence="8">Peripheral membrane protein</topology>
    </subcellularLocation>
</comment>
<keyword evidence="2 8" id="KW-1003">Cell membrane</keyword>
<comment type="caution">
    <text evidence="10">The sequence shown here is derived from an EMBL/GenBank/DDBJ whole genome shotgun (WGS) entry which is preliminary data.</text>
</comment>
<keyword evidence="5 8" id="KW-0067">ATP-binding</keyword>
<dbReference type="HAMAP" id="MF_01005">
    <property type="entry name" value="BtuD"/>
    <property type="match status" value="1"/>
</dbReference>
<feature type="domain" description="ABC transporter" evidence="9">
    <location>
        <begin position="2"/>
        <end position="234"/>
    </location>
</feature>
<organism evidence="10 11">
    <name type="scientific">Vibrio algivorus</name>
    <dbReference type="NCBI Taxonomy" id="1667024"/>
    <lineage>
        <taxon>Bacteria</taxon>
        <taxon>Pseudomonadati</taxon>
        <taxon>Pseudomonadota</taxon>
        <taxon>Gammaproteobacteria</taxon>
        <taxon>Vibrionales</taxon>
        <taxon>Vibrionaceae</taxon>
        <taxon>Vibrio</taxon>
    </lineage>
</organism>
<proteinExistence type="inferred from homology"/>
<name>A0A557NYV6_9VIBR</name>
<keyword evidence="6 8" id="KW-1278">Translocase</keyword>
<comment type="similarity">
    <text evidence="8">Belongs to the ABC transporter superfamily. Vitamin B12 importer (TC 3.A.1.13.1) family.</text>
</comment>
<dbReference type="GO" id="GO:0005886">
    <property type="term" value="C:plasma membrane"/>
    <property type="evidence" value="ECO:0007669"/>
    <property type="project" value="UniProtKB-SubCell"/>
</dbReference>
<dbReference type="Pfam" id="PF00005">
    <property type="entry name" value="ABC_tran"/>
    <property type="match status" value="1"/>
</dbReference>
<protein>
    <recommendedName>
        <fullName evidence="8">Vitamin B12 import ATP-binding protein BtuD</fullName>
        <ecNumber evidence="8">7.6.2.8</ecNumber>
    </recommendedName>
    <alternativeName>
        <fullName evidence="8">Vitamin B12-transporting ATPase</fullName>
    </alternativeName>
</protein>
<dbReference type="InterPro" id="IPR023693">
    <property type="entry name" value="ABC_transptr_BtuD"/>
</dbReference>
<gene>
    <name evidence="8 10" type="primary">btuD</name>
    <name evidence="10" type="ORF">FOF44_14910</name>
</gene>
<evidence type="ECO:0000259" key="9">
    <source>
        <dbReference type="PROSITE" id="PS50893"/>
    </source>
</evidence>
<dbReference type="RefSeq" id="WP_144388908.1">
    <property type="nucleotide sequence ID" value="NZ_CANNCB010000033.1"/>
</dbReference>
<dbReference type="GO" id="GO:0015420">
    <property type="term" value="F:ABC-type vitamin B12 transporter activity"/>
    <property type="evidence" value="ECO:0007669"/>
    <property type="project" value="UniProtKB-UniRule"/>
</dbReference>
<dbReference type="InterPro" id="IPR050153">
    <property type="entry name" value="Metal_Ion_Import_ABC"/>
</dbReference>
<dbReference type="GO" id="GO:0005524">
    <property type="term" value="F:ATP binding"/>
    <property type="evidence" value="ECO:0007669"/>
    <property type="project" value="UniProtKB-KW"/>
</dbReference>
<evidence type="ECO:0000256" key="2">
    <source>
        <dbReference type="ARBA" id="ARBA00022475"/>
    </source>
</evidence>
<dbReference type="InterPro" id="IPR003593">
    <property type="entry name" value="AAA+_ATPase"/>
</dbReference>
<keyword evidence="1 8" id="KW-0813">Transport</keyword>
<evidence type="ECO:0000256" key="7">
    <source>
        <dbReference type="ARBA" id="ARBA00023136"/>
    </source>
</evidence>
<dbReference type="EC" id="7.6.2.8" evidence="8"/>
<dbReference type="NCBIfam" id="NF002981">
    <property type="entry name" value="PRK03695.1"/>
    <property type="match status" value="1"/>
</dbReference>
<evidence type="ECO:0000256" key="8">
    <source>
        <dbReference type="HAMAP-Rule" id="MF_01005"/>
    </source>
</evidence>